<dbReference type="EMBL" id="DS547099">
    <property type="protein sequence ID" value="EDR09627.1"/>
    <property type="molecule type" value="Genomic_DNA"/>
</dbReference>
<dbReference type="Proteomes" id="UP000001194">
    <property type="component" value="Unassembled WGS sequence"/>
</dbReference>
<evidence type="ECO:0000313" key="2">
    <source>
        <dbReference type="EMBL" id="EDR09627.1"/>
    </source>
</evidence>
<proteinExistence type="predicted"/>
<dbReference type="HOGENOM" id="CLU_933740_0_0_1"/>
<dbReference type="GeneID" id="6075348"/>
<dbReference type="OrthoDB" id="3048706at2759"/>
<protein>
    <submittedName>
        <fullName evidence="2">Predicted protein</fullName>
    </submittedName>
</protein>
<dbReference type="KEGG" id="lbc:LACBIDRAFT_318884"/>
<sequence>MASNALGPSMQSAHSLGPRVSLDDGVSSFTIGECILIRIPGGIQVEEYVEDEVTAVGTNLPPISEGTGSQHLAFICNITVHPLNDSFILDVYPVLAFSHTDGAVATYNNMRNPISKAALIPLSLFSSRHPTPHGFGQPLTLGNWITVNDSFLHVLPRRFTMPMSRSFKRFEPPLMMHARLQLRLHRYRAFLSTANPEDLDVQSHHPFLNGESGEDLPHDQTGHGGGQATSLPTVIGDGNGEGGKLTEEGLADVLEDVDEDAEDGDATLLDDLRLLAASHPMWEDELKQYIQAQQKEKEWIQKERAARLALWREDAAVELLS</sequence>
<organism evidence="3">
    <name type="scientific">Laccaria bicolor (strain S238N-H82 / ATCC MYA-4686)</name>
    <name type="common">Bicoloured deceiver</name>
    <name type="synonym">Laccaria laccata var. bicolor</name>
    <dbReference type="NCBI Taxonomy" id="486041"/>
    <lineage>
        <taxon>Eukaryota</taxon>
        <taxon>Fungi</taxon>
        <taxon>Dikarya</taxon>
        <taxon>Basidiomycota</taxon>
        <taxon>Agaricomycotina</taxon>
        <taxon>Agaricomycetes</taxon>
        <taxon>Agaricomycetidae</taxon>
        <taxon>Agaricales</taxon>
        <taxon>Agaricineae</taxon>
        <taxon>Hydnangiaceae</taxon>
        <taxon>Laccaria</taxon>
    </lineage>
</organism>
<evidence type="ECO:0000313" key="3">
    <source>
        <dbReference type="Proteomes" id="UP000001194"/>
    </source>
</evidence>
<dbReference type="AlphaFoldDB" id="B0D7C3"/>
<gene>
    <name evidence="2" type="ORF">LACBIDRAFT_318884</name>
</gene>
<feature type="region of interest" description="Disordered" evidence="1">
    <location>
        <begin position="200"/>
        <end position="229"/>
    </location>
</feature>
<dbReference type="InParanoid" id="B0D7C3"/>
<name>B0D7C3_LACBS</name>
<dbReference type="RefSeq" id="XP_001879976.1">
    <property type="nucleotide sequence ID" value="XM_001879941.1"/>
</dbReference>
<reference evidence="2 3" key="1">
    <citation type="journal article" date="2008" name="Nature">
        <title>The genome of Laccaria bicolor provides insights into mycorrhizal symbiosis.</title>
        <authorList>
            <person name="Martin F."/>
            <person name="Aerts A."/>
            <person name="Ahren D."/>
            <person name="Brun A."/>
            <person name="Danchin E.G.J."/>
            <person name="Duchaussoy F."/>
            <person name="Gibon J."/>
            <person name="Kohler A."/>
            <person name="Lindquist E."/>
            <person name="Pereda V."/>
            <person name="Salamov A."/>
            <person name="Shapiro H.J."/>
            <person name="Wuyts J."/>
            <person name="Blaudez D."/>
            <person name="Buee M."/>
            <person name="Brokstein P."/>
            <person name="Canbaeck B."/>
            <person name="Cohen D."/>
            <person name="Courty P.E."/>
            <person name="Coutinho P.M."/>
            <person name="Delaruelle C."/>
            <person name="Detter J.C."/>
            <person name="Deveau A."/>
            <person name="DiFazio S."/>
            <person name="Duplessis S."/>
            <person name="Fraissinet-Tachet L."/>
            <person name="Lucic E."/>
            <person name="Frey-Klett P."/>
            <person name="Fourrey C."/>
            <person name="Feussner I."/>
            <person name="Gay G."/>
            <person name="Grimwood J."/>
            <person name="Hoegger P.J."/>
            <person name="Jain P."/>
            <person name="Kilaru S."/>
            <person name="Labbe J."/>
            <person name="Lin Y.C."/>
            <person name="Legue V."/>
            <person name="Le Tacon F."/>
            <person name="Marmeisse R."/>
            <person name="Melayah D."/>
            <person name="Montanini B."/>
            <person name="Muratet M."/>
            <person name="Nehls U."/>
            <person name="Niculita-Hirzel H."/>
            <person name="Oudot-Le Secq M.P."/>
            <person name="Peter M."/>
            <person name="Quesneville H."/>
            <person name="Rajashekar B."/>
            <person name="Reich M."/>
            <person name="Rouhier N."/>
            <person name="Schmutz J."/>
            <person name="Yin T."/>
            <person name="Chalot M."/>
            <person name="Henrissat B."/>
            <person name="Kuees U."/>
            <person name="Lucas S."/>
            <person name="Van de Peer Y."/>
            <person name="Podila G.K."/>
            <person name="Polle A."/>
            <person name="Pukkila P.J."/>
            <person name="Richardson P.M."/>
            <person name="Rouze P."/>
            <person name="Sanders I.R."/>
            <person name="Stajich J.E."/>
            <person name="Tunlid A."/>
            <person name="Tuskan G."/>
            <person name="Grigoriev I.V."/>
        </authorList>
    </citation>
    <scope>NUCLEOTIDE SEQUENCE [LARGE SCALE GENOMIC DNA]</scope>
    <source>
        <strain evidence="3">S238N-H82 / ATCC MYA-4686</strain>
    </source>
</reference>
<keyword evidence="3" id="KW-1185">Reference proteome</keyword>
<accession>B0D7C3</accession>
<evidence type="ECO:0000256" key="1">
    <source>
        <dbReference type="SAM" id="MobiDB-lite"/>
    </source>
</evidence>